<dbReference type="Proteomes" id="UP000008372">
    <property type="component" value="Unassembled WGS sequence"/>
</dbReference>
<gene>
    <name evidence="1" type="ORF">GAGA_0528</name>
</gene>
<dbReference type="EMBL" id="BAEK01000008">
    <property type="protein sequence ID" value="GAC03393.1"/>
    <property type="molecule type" value="Genomic_DNA"/>
</dbReference>
<sequence>MQFGKQPPVRFNLVKHEVFAFFGKLFFLITANQSAVRLTVFGLH</sequence>
<keyword evidence="2" id="KW-1185">Reference proteome</keyword>
<accession>A0ABQ0I247</accession>
<evidence type="ECO:0000313" key="1">
    <source>
        <dbReference type="EMBL" id="GAC03393.1"/>
    </source>
</evidence>
<comment type="caution">
    <text evidence="1">The sequence shown here is derived from an EMBL/GenBank/DDBJ whole genome shotgun (WGS) entry which is preliminary data.</text>
</comment>
<protein>
    <submittedName>
        <fullName evidence="1">Uncharacterized protein</fullName>
    </submittedName>
</protein>
<proteinExistence type="predicted"/>
<name>A0ABQ0I247_9ALTE</name>
<organism evidence="1 2">
    <name type="scientific">Paraglaciecola agarilytica NO2</name>
    <dbReference type="NCBI Taxonomy" id="1125747"/>
    <lineage>
        <taxon>Bacteria</taxon>
        <taxon>Pseudomonadati</taxon>
        <taxon>Pseudomonadota</taxon>
        <taxon>Gammaproteobacteria</taxon>
        <taxon>Alteromonadales</taxon>
        <taxon>Alteromonadaceae</taxon>
        <taxon>Paraglaciecola</taxon>
    </lineage>
</organism>
<reference evidence="1 2" key="1">
    <citation type="journal article" date="2014" name="Environ. Microbiol.">
        <title>Comparative genomics of the marine bacterial genus Glaciecola reveals the high degree of genomic diversity and genomic characteristic for cold adaptation.</title>
        <authorList>
            <person name="Qin Q.L."/>
            <person name="Xie B.B."/>
            <person name="Yu Y."/>
            <person name="Shu Y.L."/>
            <person name="Rong J.C."/>
            <person name="Zhang Y.J."/>
            <person name="Zhao D.L."/>
            <person name="Chen X.L."/>
            <person name="Zhang X.Y."/>
            <person name="Chen B."/>
            <person name="Zhou B.C."/>
            <person name="Zhang Y.Z."/>
        </authorList>
    </citation>
    <scope>NUCLEOTIDE SEQUENCE [LARGE SCALE GENOMIC DNA]</scope>
    <source>
        <strain evidence="1 2">NO2</strain>
    </source>
</reference>
<evidence type="ECO:0000313" key="2">
    <source>
        <dbReference type="Proteomes" id="UP000008372"/>
    </source>
</evidence>